<dbReference type="Pfam" id="PF00010">
    <property type="entry name" value="HLH"/>
    <property type="match status" value="1"/>
</dbReference>
<dbReference type="Gene3D" id="4.10.280.10">
    <property type="entry name" value="Helix-loop-helix DNA-binding domain"/>
    <property type="match status" value="1"/>
</dbReference>
<dbReference type="EMBL" id="CP141891">
    <property type="protein sequence ID" value="WRT70454.1"/>
    <property type="molecule type" value="Genomic_DNA"/>
</dbReference>
<feature type="compositionally biased region" description="Polar residues" evidence="1">
    <location>
        <begin position="279"/>
        <end position="294"/>
    </location>
</feature>
<accession>A0ABZ1DAJ3</accession>
<reference evidence="3 4" key="1">
    <citation type="submission" date="2024-01" db="EMBL/GenBank/DDBJ databases">
        <title>Comparative genomics of Cryptococcus and Kwoniella reveals pathogenesis evolution and contrasting modes of karyotype evolution via chromosome fusion or intercentromeric recombination.</title>
        <authorList>
            <person name="Coelho M.A."/>
            <person name="David-Palma M."/>
            <person name="Shea T."/>
            <person name="Bowers K."/>
            <person name="McGinley-Smith S."/>
            <person name="Mohammad A.W."/>
            <person name="Gnirke A."/>
            <person name="Yurkov A.M."/>
            <person name="Nowrousian M."/>
            <person name="Sun S."/>
            <person name="Cuomo C.A."/>
            <person name="Heitman J."/>
        </authorList>
    </citation>
    <scope>NUCLEOTIDE SEQUENCE [LARGE SCALE GENOMIC DNA]</scope>
    <source>
        <strain evidence="3">CBS 11374</strain>
    </source>
</reference>
<sequence length="430" mass="46482">MPPPSDISRRRKHGPPPIAPKQLPLSLLQQSSPSASVSSLSVNQDDDYVPQSSSTRRGSSIQGKRKQPPAQSSTGRPNKTSREAMRKANHSLIERRRREKINAALSELRRMVPGLGDDGGKAGEFKLESLTEHIEILEGVLRENRIPVPQTVQEDGNNGKSGKLVNQPESPTRTRDEIPINPHSHAPSSFSHYSHINRCSLSTHPSPGNQSDPNETEIEPELPPPFAKASHLRPSSSMALASLLGQTQHSPSPPLSRPPPSPRTSNTIYLPFPAPSPTSPFLNGSSNSSASTVTGPPDPSPFLAPLSGMSLFGGVLDPVSPADSFKYITQHSPPHMSLPPTNRKTMPPEEAANLLLAFSSPDTLRPQIMNSRGVTLDNDDFKLDVPNAAAYGKAVLRHVGHDIRVGTGPMKVTEEVTSKSAQDFLGFRQR</sequence>
<dbReference type="GeneID" id="87959582"/>
<evidence type="ECO:0000256" key="1">
    <source>
        <dbReference type="SAM" id="MobiDB-lite"/>
    </source>
</evidence>
<proteinExistence type="predicted"/>
<name>A0ABZ1DAJ3_9TREE</name>
<feature type="compositionally biased region" description="Basic and acidic residues" evidence="1">
    <location>
        <begin position="80"/>
        <end position="96"/>
    </location>
</feature>
<keyword evidence="4" id="KW-1185">Reference proteome</keyword>
<evidence type="ECO:0000313" key="4">
    <source>
        <dbReference type="Proteomes" id="UP001329825"/>
    </source>
</evidence>
<feature type="compositionally biased region" description="Polar residues" evidence="1">
    <location>
        <begin position="50"/>
        <end position="62"/>
    </location>
</feature>
<feature type="compositionally biased region" description="Pro residues" evidence="1">
    <location>
        <begin position="251"/>
        <end position="262"/>
    </location>
</feature>
<protein>
    <recommendedName>
        <fullName evidence="2">BHLH domain-containing protein</fullName>
    </recommendedName>
</protein>
<dbReference type="SMART" id="SM00353">
    <property type="entry name" value="HLH"/>
    <property type="match status" value="1"/>
</dbReference>
<dbReference type="RefSeq" id="XP_062795193.1">
    <property type="nucleotide sequence ID" value="XM_062939142.1"/>
</dbReference>
<dbReference type="InterPro" id="IPR036638">
    <property type="entry name" value="HLH_DNA-bd_sf"/>
</dbReference>
<gene>
    <name evidence="3" type="ORF">IL334_007452</name>
</gene>
<feature type="compositionally biased region" description="Polar residues" evidence="1">
    <location>
        <begin position="150"/>
        <end position="160"/>
    </location>
</feature>
<feature type="region of interest" description="Disordered" evidence="1">
    <location>
        <begin position="142"/>
        <end position="233"/>
    </location>
</feature>
<dbReference type="SUPFAM" id="SSF47459">
    <property type="entry name" value="HLH, helix-loop-helix DNA-binding domain"/>
    <property type="match status" value="1"/>
</dbReference>
<feature type="compositionally biased region" description="Polar residues" evidence="1">
    <location>
        <begin position="186"/>
        <end position="213"/>
    </location>
</feature>
<evidence type="ECO:0000259" key="2">
    <source>
        <dbReference type="PROSITE" id="PS50888"/>
    </source>
</evidence>
<feature type="compositionally biased region" description="Low complexity" evidence="1">
    <location>
        <begin position="23"/>
        <end position="42"/>
    </location>
</feature>
<feature type="compositionally biased region" description="Polar residues" evidence="1">
    <location>
        <begin position="69"/>
        <end position="78"/>
    </location>
</feature>
<dbReference type="PROSITE" id="PS50888">
    <property type="entry name" value="BHLH"/>
    <property type="match status" value="1"/>
</dbReference>
<dbReference type="InterPro" id="IPR011598">
    <property type="entry name" value="bHLH_dom"/>
</dbReference>
<dbReference type="Proteomes" id="UP001329825">
    <property type="component" value="Chromosome 11"/>
</dbReference>
<feature type="region of interest" description="Disordered" evidence="1">
    <location>
        <begin position="245"/>
        <end position="301"/>
    </location>
</feature>
<feature type="domain" description="BHLH" evidence="2">
    <location>
        <begin position="85"/>
        <end position="140"/>
    </location>
</feature>
<evidence type="ECO:0000313" key="3">
    <source>
        <dbReference type="EMBL" id="WRT70454.1"/>
    </source>
</evidence>
<organism evidence="3 4">
    <name type="scientific">Kwoniella shivajii</name>
    <dbReference type="NCBI Taxonomy" id="564305"/>
    <lineage>
        <taxon>Eukaryota</taxon>
        <taxon>Fungi</taxon>
        <taxon>Dikarya</taxon>
        <taxon>Basidiomycota</taxon>
        <taxon>Agaricomycotina</taxon>
        <taxon>Tremellomycetes</taxon>
        <taxon>Tremellales</taxon>
        <taxon>Cryptococcaceae</taxon>
        <taxon>Kwoniella</taxon>
    </lineage>
</organism>
<feature type="region of interest" description="Disordered" evidence="1">
    <location>
        <begin position="1"/>
        <end position="98"/>
    </location>
</feature>